<evidence type="ECO:0000313" key="2">
    <source>
        <dbReference type="EMBL" id="KGP91959.1"/>
    </source>
</evidence>
<keyword evidence="1" id="KW-0472">Membrane</keyword>
<dbReference type="AlphaFoldDB" id="A0A0A2UVL5"/>
<feature type="transmembrane region" description="Helical" evidence="1">
    <location>
        <begin position="5"/>
        <end position="23"/>
    </location>
</feature>
<dbReference type="OrthoDB" id="2959394at2"/>
<dbReference type="Proteomes" id="UP000030153">
    <property type="component" value="Unassembled WGS sequence"/>
</dbReference>
<dbReference type="eggNOG" id="ENOG502Z898">
    <property type="taxonomic scope" value="Bacteria"/>
</dbReference>
<organism evidence="2 3">
    <name type="scientific">Pontibacillus chungwhensis BH030062</name>
    <dbReference type="NCBI Taxonomy" id="1385513"/>
    <lineage>
        <taxon>Bacteria</taxon>
        <taxon>Bacillati</taxon>
        <taxon>Bacillota</taxon>
        <taxon>Bacilli</taxon>
        <taxon>Bacillales</taxon>
        <taxon>Bacillaceae</taxon>
        <taxon>Pontibacillus</taxon>
    </lineage>
</organism>
<evidence type="ECO:0000256" key="1">
    <source>
        <dbReference type="SAM" id="Phobius"/>
    </source>
</evidence>
<dbReference type="STRING" id="1385513.N780_16615"/>
<proteinExistence type="predicted"/>
<name>A0A0A2UVL5_9BACI</name>
<keyword evidence="3" id="KW-1185">Reference proteome</keyword>
<reference evidence="2 3" key="1">
    <citation type="submission" date="2013-08" db="EMBL/GenBank/DDBJ databases">
        <title>Genome of Pontibacillus chungwhensis.</title>
        <authorList>
            <person name="Wang Q."/>
            <person name="Wang G."/>
        </authorList>
    </citation>
    <scope>NUCLEOTIDE SEQUENCE [LARGE SCALE GENOMIC DNA]</scope>
    <source>
        <strain evidence="2 3">BH030062</strain>
    </source>
</reference>
<accession>A0A0A2UVL5</accession>
<gene>
    <name evidence="2" type="ORF">N780_16615</name>
</gene>
<dbReference type="RefSeq" id="WP_036782134.1">
    <property type="nucleotide sequence ID" value="NZ_AVBG01000004.1"/>
</dbReference>
<keyword evidence="1" id="KW-0812">Transmembrane</keyword>
<keyword evidence="1" id="KW-1133">Transmembrane helix</keyword>
<sequence length="295" mass="34493">MKKIIWIILISHAIGFFVVFQWLQKDAQNVVKYFPLDETVSFEETSTSLEMLSESDQDEYEINWTTDSKLKEPVYLRQDISLLYEDGRLKGVLGKWKEQSQDLFQEEKVQGEDSGHYQAITYHHGEIHYPDDRIKSIQDMTHSELYVIDSPLTPLESFTQPQNQQQIDWKETLDRATQQQLAYRWNQLITHFSIPIKQYERIPLTSLPDYKTKPLPGLDIEQTQQVIGQLWEGLYKNYILDFTASSDSTNQTSYVPLILADKDGKHLLVLYENPRGEKEKLLQYYPEPSSSSKSS</sequence>
<dbReference type="EMBL" id="AVBG01000004">
    <property type="protein sequence ID" value="KGP91959.1"/>
    <property type="molecule type" value="Genomic_DNA"/>
</dbReference>
<protein>
    <submittedName>
        <fullName evidence="2">Uncharacterized protein</fullName>
    </submittedName>
</protein>
<evidence type="ECO:0000313" key="3">
    <source>
        <dbReference type="Proteomes" id="UP000030153"/>
    </source>
</evidence>
<comment type="caution">
    <text evidence="2">The sequence shown here is derived from an EMBL/GenBank/DDBJ whole genome shotgun (WGS) entry which is preliminary data.</text>
</comment>